<dbReference type="EMBL" id="CAXHTA020000017">
    <property type="protein sequence ID" value="CAL5227257.1"/>
    <property type="molecule type" value="Genomic_DNA"/>
</dbReference>
<keyword evidence="7" id="KW-1185">Reference proteome</keyword>
<organism evidence="6 7">
    <name type="scientific">Coccomyxa viridis</name>
    <dbReference type="NCBI Taxonomy" id="1274662"/>
    <lineage>
        <taxon>Eukaryota</taxon>
        <taxon>Viridiplantae</taxon>
        <taxon>Chlorophyta</taxon>
        <taxon>core chlorophytes</taxon>
        <taxon>Trebouxiophyceae</taxon>
        <taxon>Trebouxiophyceae incertae sedis</taxon>
        <taxon>Coccomyxaceae</taxon>
        <taxon>Coccomyxa</taxon>
    </lineage>
</organism>
<dbReference type="PANTHER" id="PTHR11122:SF13">
    <property type="entry name" value="GLUCOSE-6-PHOSPHATE 1-EPIMERASE"/>
    <property type="match status" value="1"/>
</dbReference>
<evidence type="ECO:0000256" key="1">
    <source>
        <dbReference type="ARBA" id="ARBA00001096"/>
    </source>
</evidence>
<comment type="caution">
    <text evidence="6">The sequence shown here is derived from an EMBL/GenBank/DDBJ whole genome shotgun (WGS) entry which is preliminary data.</text>
</comment>
<sequence>MDDNTGLQKITLRAPSGSTAEVYCHGAHVTSWKTTSGEEMLFLSNKAVFKPPKAIRGGIPVCFPQFGGFGPLAQHGFARNSEFTVVDGGSSSVTLSLQTNEDHLKLFPHPFELLVTVSIGDEELEQTLEAKNTGDKPFELTAALHTYIAVSSIDKAHVVGLKGVEYMDSLQDKKRLKEGGDSITFTDELDRIYLQTPDVLEVVDEGKNRAIQVEKEGFPDAVVWNPWIQKAAGMADFGDDQYKEMVCLEPAVAGSGPVTLEPGKTWKAKQTLSLRHF</sequence>
<accession>A0ABP1G645</accession>
<evidence type="ECO:0000256" key="2">
    <source>
        <dbReference type="ARBA" id="ARBA00005866"/>
    </source>
</evidence>
<dbReference type="PIRSF" id="PIRSF016020">
    <property type="entry name" value="PHexose_mutarotase"/>
    <property type="match status" value="1"/>
</dbReference>
<dbReference type="EC" id="5.1.3.15" evidence="3 5"/>
<dbReference type="SUPFAM" id="SSF74650">
    <property type="entry name" value="Galactose mutarotase-like"/>
    <property type="match status" value="1"/>
</dbReference>
<dbReference type="InterPro" id="IPR008183">
    <property type="entry name" value="Aldose_1/G6P_1-epimerase"/>
</dbReference>
<dbReference type="InterPro" id="IPR025532">
    <property type="entry name" value="G6P_1-epimerase"/>
</dbReference>
<evidence type="ECO:0000256" key="5">
    <source>
        <dbReference type="PIRNR" id="PIRNR016020"/>
    </source>
</evidence>
<comment type="similarity">
    <text evidence="2 5">Belongs to the glucose-6-phosphate 1-epimerase family.</text>
</comment>
<gene>
    <name evidence="6" type="primary">g10187</name>
    <name evidence="6" type="ORF">VP750_LOCUS9163</name>
</gene>
<dbReference type="InterPro" id="IPR014718">
    <property type="entry name" value="GH-type_carb-bd"/>
</dbReference>
<dbReference type="InterPro" id="IPR011013">
    <property type="entry name" value="Gal_mutarotase_sf_dom"/>
</dbReference>
<evidence type="ECO:0000313" key="7">
    <source>
        <dbReference type="Proteomes" id="UP001497392"/>
    </source>
</evidence>
<keyword evidence="4 5" id="KW-0413">Isomerase</keyword>
<evidence type="ECO:0000313" key="6">
    <source>
        <dbReference type="EMBL" id="CAL5227257.1"/>
    </source>
</evidence>
<protein>
    <recommendedName>
        <fullName evidence="3 5">glucose-6-phosphate 1-epimerase</fullName>
        <ecNumber evidence="3 5">5.1.3.15</ecNumber>
    </recommendedName>
</protein>
<dbReference type="PANTHER" id="PTHR11122">
    <property type="entry name" value="APOSPORY-ASSOCIATED PROTEIN C-RELATED"/>
    <property type="match status" value="1"/>
</dbReference>
<proteinExistence type="inferred from homology"/>
<name>A0ABP1G645_9CHLO</name>
<reference evidence="6 7" key="1">
    <citation type="submission" date="2024-06" db="EMBL/GenBank/DDBJ databases">
        <authorList>
            <person name="Kraege A."/>
            <person name="Thomma B."/>
        </authorList>
    </citation>
    <scope>NUCLEOTIDE SEQUENCE [LARGE SCALE GENOMIC DNA]</scope>
</reference>
<evidence type="ECO:0000256" key="4">
    <source>
        <dbReference type="ARBA" id="ARBA00023235"/>
    </source>
</evidence>
<dbReference type="Gene3D" id="2.70.98.10">
    <property type="match status" value="1"/>
</dbReference>
<dbReference type="CDD" id="cd09020">
    <property type="entry name" value="D-hex-6-P-epi_like"/>
    <property type="match status" value="1"/>
</dbReference>
<dbReference type="Proteomes" id="UP001497392">
    <property type="component" value="Unassembled WGS sequence"/>
</dbReference>
<comment type="catalytic activity">
    <reaction evidence="1">
        <text>alpha-D-glucose 6-phosphate = beta-D-glucose 6-phosphate</text>
        <dbReference type="Rhea" id="RHEA:16249"/>
        <dbReference type="ChEBI" id="CHEBI:58225"/>
        <dbReference type="ChEBI" id="CHEBI:58247"/>
        <dbReference type="EC" id="5.1.3.15"/>
    </reaction>
</comment>
<dbReference type="Pfam" id="PF01263">
    <property type="entry name" value="Aldose_epim"/>
    <property type="match status" value="1"/>
</dbReference>
<evidence type="ECO:0000256" key="3">
    <source>
        <dbReference type="ARBA" id="ARBA00012083"/>
    </source>
</evidence>